<accession>A0A4Y7RRL8</accession>
<name>A0A4Y7RRL8_9FIRM</name>
<keyword evidence="2" id="KW-1185">Reference proteome</keyword>
<dbReference type="RefSeq" id="WP_192902837.1">
    <property type="nucleotide sequence ID" value="NZ_QFFZ01000012.1"/>
</dbReference>
<dbReference type="InterPro" id="IPR029063">
    <property type="entry name" value="SAM-dependent_MTases_sf"/>
</dbReference>
<dbReference type="AlphaFoldDB" id="A0A4Y7RRL8"/>
<gene>
    <name evidence="1" type="ORF">Pmgp_01450</name>
</gene>
<dbReference type="Gene3D" id="3.40.50.150">
    <property type="entry name" value="Vaccinia Virus protein VP39"/>
    <property type="match status" value="1"/>
</dbReference>
<sequence length="202" mass="22501">MTVNKQYRFDHKVIYDLIPTGNSVLDLGCGNGELLSKLIRQKGVKGLGIEKEFDLVAETIARGVPVIHSDLDEGLAGLPDRFFDYVILEKTLQAVKRPLFVLGEMMRVGTAGIVSFPNFGHRQVVLSLLSTGKMPVTPNLPYQWHDTPNIHLFTAKDFLDWAGANNVRIEKGFSWTGSEIVPFKEEESALAEEILFVVSREG</sequence>
<evidence type="ECO:0000313" key="2">
    <source>
        <dbReference type="Proteomes" id="UP000297597"/>
    </source>
</evidence>
<dbReference type="CDD" id="cd02440">
    <property type="entry name" value="AdoMet_MTases"/>
    <property type="match status" value="1"/>
</dbReference>
<organism evidence="1 2">
    <name type="scientific">Pelotomaculum propionicicum</name>
    <dbReference type="NCBI Taxonomy" id="258475"/>
    <lineage>
        <taxon>Bacteria</taxon>
        <taxon>Bacillati</taxon>
        <taxon>Bacillota</taxon>
        <taxon>Clostridia</taxon>
        <taxon>Eubacteriales</taxon>
        <taxon>Desulfotomaculaceae</taxon>
        <taxon>Pelotomaculum</taxon>
    </lineage>
</organism>
<dbReference type="EMBL" id="QFFZ01000012">
    <property type="protein sequence ID" value="TEB11654.1"/>
    <property type="molecule type" value="Genomic_DNA"/>
</dbReference>
<evidence type="ECO:0000313" key="1">
    <source>
        <dbReference type="EMBL" id="TEB11654.1"/>
    </source>
</evidence>
<dbReference type="SUPFAM" id="SSF53335">
    <property type="entry name" value="S-adenosyl-L-methionine-dependent methyltransferases"/>
    <property type="match status" value="1"/>
</dbReference>
<reference evidence="1 2" key="1">
    <citation type="journal article" date="2018" name="Environ. Microbiol.">
        <title>Novel energy conservation strategies and behaviour of Pelotomaculum schinkii driving syntrophic propionate catabolism.</title>
        <authorList>
            <person name="Hidalgo-Ahumada C.A.P."/>
            <person name="Nobu M.K."/>
            <person name="Narihiro T."/>
            <person name="Tamaki H."/>
            <person name="Liu W.T."/>
            <person name="Kamagata Y."/>
            <person name="Stams A.J.M."/>
            <person name="Imachi H."/>
            <person name="Sousa D.Z."/>
        </authorList>
    </citation>
    <scope>NUCLEOTIDE SEQUENCE [LARGE SCALE GENOMIC DNA]</scope>
    <source>
        <strain evidence="1 2">MGP</strain>
    </source>
</reference>
<comment type="caution">
    <text evidence="1">The sequence shown here is derived from an EMBL/GenBank/DDBJ whole genome shotgun (WGS) entry which is preliminary data.</text>
</comment>
<dbReference type="InterPro" id="IPR010743">
    <property type="entry name" value="Methionine_synth_MetW"/>
</dbReference>
<dbReference type="Proteomes" id="UP000297597">
    <property type="component" value="Unassembled WGS sequence"/>
</dbReference>
<dbReference type="NCBIfam" id="TIGR02081">
    <property type="entry name" value="metW"/>
    <property type="match status" value="1"/>
</dbReference>
<protein>
    <recommendedName>
        <fullName evidence="3">Methionine biosynthesis protein MetW</fullName>
    </recommendedName>
</protein>
<dbReference type="Pfam" id="PF07021">
    <property type="entry name" value="MetW"/>
    <property type="match status" value="1"/>
</dbReference>
<evidence type="ECO:0008006" key="3">
    <source>
        <dbReference type="Google" id="ProtNLM"/>
    </source>
</evidence>
<proteinExistence type="predicted"/>